<reference evidence="2" key="2">
    <citation type="submission" date="2015-01" db="EMBL/GenBank/DDBJ databases">
        <title>Evolutionary Origins and Diversification of the Mycorrhizal Mutualists.</title>
        <authorList>
            <consortium name="DOE Joint Genome Institute"/>
            <consortium name="Mycorrhizal Genomics Consortium"/>
            <person name="Kohler A."/>
            <person name="Kuo A."/>
            <person name="Nagy L.G."/>
            <person name="Floudas D."/>
            <person name="Copeland A."/>
            <person name="Barry K.W."/>
            <person name="Cichocki N."/>
            <person name="Veneault-Fourrey C."/>
            <person name="LaButti K."/>
            <person name="Lindquist E.A."/>
            <person name="Lipzen A."/>
            <person name="Lundell T."/>
            <person name="Morin E."/>
            <person name="Murat C."/>
            <person name="Riley R."/>
            <person name="Ohm R."/>
            <person name="Sun H."/>
            <person name="Tunlid A."/>
            <person name="Henrissat B."/>
            <person name="Grigoriev I.V."/>
            <person name="Hibbett D.S."/>
            <person name="Martin F."/>
        </authorList>
    </citation>
    <scope>NUCLEOTIDE SEQUENCE [LARGE SCALE GENOMIC DNA]</scope>
    <source>
        <strain evidence="2">F 1598</strain>
    </source>
</reference>
<gene>
    <name evidence="1" type="ORF">PILCRDRAFT_122069</name>
</gene>
<dbReference type="OrthoDB" id="2922289at2759"/>
<name>A0A0C3GLD7_PILCF</name>
<dbReference type="HOGENOM" id="CLU_2373525_0_0_1"/>
<keyword evidence="2" id="KW-1185">Reference proteome</keyword>
<accession>A0A0C3GLD7</accession>
<reference evidence="1 2" key="1">
    <citation type="submission" date="2014-04" db="EMBL/GenBank/DDBJ databases">
        <authorList>
            <consortium name="DOE Joint Genome Institute"/>
            <person name="Kuo A."/>
            <person name="Tarkka M."/>
            <person name="Buscot F."/>
            <person name="Kohler A."/>
            <person name="Nagy L.G."/>
            <person name="Floudas D."/>
            <person name="Copeland A."/>
            <person name="Barry K.W."/>
            <person name="Cichocki N."/>
            <person name="Veneault-Fourrey C."/>
            <person name="LaButti K."/>
            <person name="Lindquist E.A."/>
            <person name="Lipzen A."/>
            <person name="Lundell T."/>
            <person name="Morin E."/>
            <person name="Murat C."/>
            <person name="Sun H."/>
            <person name="Tunlid A."/>
            <person name="Henrissat B."/>
            <person name="Grigoriev I.V."/>
            <person name="Hibbett D.S."/>
            <person name="Martin F."/>
            <person name="Nordberg H.P."/>
            <person name="Cantor M.N."/>
            <person name="Hua S.X."/>
        </authorList>
    </citation>
    <scope>NUCLEOTIDE SEQUENCE [LARGE SCALE GENOMIC DNA]</scope>
    <source>
        <strain evidence="1 2">F 1598</strain>
    </source>
</reference>
<sequence length="95" mass="10807">MSTIHAQRAKRWGVGTTPFMAEWLANAVDFCHRTSEGKVQFERWVQSTFGLKEGRAKIISCQKPPHQKYGNFTGNAKLWNSAGVIVPLHKMYKTN</sequence>
<dbReference type="Proteomes" id="UP000054166">
    <property type="component" value="Unassembled WGS sequence"/>
</dbReference>
<dbReference type="STRING" id="765440.A0A0C3GLD7"/>
<evidence type="ECO:0000313" key="2">
    <source>
        <dbReference type="Proteomes" id="UP000054166"/>
    </source>
</evidence>
<dbReference type="EMBL" id="KN832970">
    <property type="protein sequence ID" value="KIM92404.1"/>
    <property type="molecule type" value="Genomic_DNA"/>
</dbReference>
<organism evidence="1 2">
    <name type="scientific">Piloderma croceum (strain F 1598)</name>
    <dbReference type="NCBI Taxonomy" id="765440"/>
    <lineage>
        <taxon>Eukaryota</taxon>
        <taxon>Fungi</taxon>
        <taxon>Dikarya</taxon>
        <taxon>Basidiomycota</taxon>
        <taxon>Agaricomycotina</taxon>
        <taxon>Agaricomycetes</taxon>
        <taxon>Agaricomycetidae</taxon>
        <taxon>Atheliales</taxon>
        <taxon>Atheliaceae</taxon>
        <taxon>Piloderma</taxon>
    </lineage>
</organism>
<proteinExistence type="predicted"/>
<dbReference type="AlphaFoldDB" id="A0A0C3GLD7"/>
<dbReference type="InParanoid" id="A0A0C3GLD7"/>
<evidence type="ECO:0000313" key="1">
    <source>
        <dbReference type="EMBL" id="KIM92404.1"/>
    </source>
</evidence>
<protein>
    <submittedName>
        <fullName evidence="1">Uncharacterized protein</fullName>
    </submittedName>
</protein>